<dbReference type="InterPro" id="IPR002110">
    <property type="entry name" value="Ankyrin_rpt"/>
</dbReference>
<evidence type="ECO:0000256" key="3">
    <source>
        <dbReference type="PROSITE-ProRule" id="PRU00023"/>
    </source>
</evidence>
<keyword evidence="4" id="KW-0479">Metal-binding</keyword>
<keyword evidence="1" id="KW-0677">Repeat</keyword>
<evidence type="ECO:0000313" key="8">
    <source>
        <dbReference type="Proteomes" id="UP001497522"/>
    </source>
</evidence>
<feature type="region of interest" description="Disordered" evidence="5">
    <location>
        <begin position="320"/>
        <end position="439"/>
    </location>
</feature>
<dbReference type="Gene3D" id="1.25.40.20">
    <property type="entry name" value="Ankyrin repeat-containing domain"/>
    <property type="match status" value="2"/>
</dbReference>
<feature type="compositionally biased region" description="Pro residues" evidence="5">
    <location>
        <begin position="426"/>
        <end position="435"/>
    </location>
</feature>
<feature type="region of interest" description="Disordered" evidence="5">
    <location>
        <begin position="252"/>
        <end position="290"/>
    </location>
</feature>
<keyword evidence="4" id="KW-0862">Zinc</keyword>
<evidence type="ECO:0000256" key="1">
    <source>
        <dbReference type="ARBA" id="ARBA00022737"/>
    </source>
</evidence>
<evidence type="ECO:0000259" key="6">
    <source>
        <dbReference type="PROSITE" id="PS50089"/>
    </source>
</evidence>
<dbReference type="SMART" id="SM00248">
    <property type="entry name" value="ANK"/>
    <property type="match status" value="4"/>
</dbReference>
<dbReference type="SUPFAM" id="SSF48403">
    <property type="entry name" value="Ankyrin repeat"/>
    <property type="match status" value="1"/>
</dbReference>
<organism evidence="7 8">
    <name type="scientific">Sphagnum jensenii</name>
    <dbReference type="NCBI Taxonomy" id="128206"/>
    <lineage>
        <taxon>Eukaryota</taxon>
        <taxon>Viridiplantae</taxon>
        <taxon>Streptophyta</taxon>
        <taxon>Embryophyta</taxon>
        <taxon>Bryophyta</taxon>
        <taxon>Sphagnophytina</taxon>
        <taxon>Sphagnopsida</taxon>
        <taxon>Sphagnales</taxon>
        <taxon>Sphagnaceae</taxon>
        <taxon>Sphagnum</taxon>
    </lineage>
</organism>
<dbReference type="SUPFAM" id="SSF57850">
    <property type="entry name" value="RING/U-box"/>
    <property type="match status" value="1"/>
</dbReference>
<dbReference type="PROSITE" id="PS50088">
    <property type="entry name" value="ANK_REPEAT"/>
    <property type="match status" value="2"/>
</dbReference>
<protein>
    <recommendedName>
        <fullName evidence="6">RING-type domain-containing protein</fullName>
    </recommendedName>
</protein>
<feature type="compositionally biased region" description="Basic and acidic residues" evidence="5">
    <location>
        <begin position="390"/>
        <end position="400"/>
    </location>
</feature>
<dbReference type="InterPro" id="IPR001841">
    <property type="entry name" value="Znf_RING"/>
</dbReference>
<feature type="compositionally biased region" description="Polar residues" evidence="5">
    <location>
        <begin position="363"/>
        <end position="374"/>
    </location>
</feature>
<dbReference type="SMART" id="SM00184">
    <property type="entry name" value="RING"/>
    <property type="match status" value="1"/>
</dbReference>
<feature type="compositionally biased region" description="Basic and acidic residues" evidence="5">
    <location>
        <begin position="329"/>
        <end position="341"/>
    </location>
</feature>
<gene>
    <name evidence="7" type="ORF">CSSPJE1EN2_LOCUS14401</name>
</gene>
<dbReference type="Pfam" id="PF12796">
    <property type="entry name" value="Ank_2"/>
    <property type="match status" value="1"/>
</dbReference>
<evidence type="ECO:0000256" key="2">
    <source>
        <dbReference type="ARBA" id="ARBA00023043"/>
    </source>
</evidence>
<keyword evidence="2 3" id="KW-0040">ANK repeat</keyword>
<dbReference type="PROSITE" id="PS50297">
    <property type="entry name" value="ANK_REP_REGION"/>
    <property type="match status" value="2"/>
</dbReference>
<dbReference type="PANTHER" id="PTHR24166">
    <property type="entry name" value="ROLLING PEBBLES, ISOFORM B"/>
    <property type="match status" value="1"/>
</dbReference>
<proteinExistence type="predicted"/>
<dbReference type="Gene3D" id="3.30.40.10">
    <property type="entry name" value="Zinc/RING finger domain, C3HC4 (zinc finger)"/>
    <property type="match status" value="1"/>
</dbReference>
<dbReference type="InterPro" id="IPR013083">
    <property type="entry name" value="Znf_RING/FYVE/PHD"/>
</dbReference>
<sequence>MGNGLTKEEQVYQAVQNGNHNAVKALRREGASLEWVDKEGRTPLILACTRGDRLDMVSTLLTLGANLRAYRPGTHGGMPLHHAAKRGLDKTVRVLLDNGADPLAVNDDSLTPLDMARNRGHTSVVRLIEDRICFFCGMVRELSGFALLEALAPQWVTKKIWVVVLPVELDPRRPPRFELVIYQSPKVPLPRTIISLAKAEVEEPKFSLADPVLVITDKTKSKHKFLSEQEGDKEQLERLYKACRGFSQVKTLTRPMTQQQQQYLPTSSQEPSASSTSTHQGLGPSPGKLQMQMELPDDVALKMAIDASLRTATEEGLQLSAAGELTNVQDRRHGESSDSRTRMSPPENAAAKFGGWAADEKQQSGYNGWSSSNEEAGPSRVQDFPGKQSKHPDSGSKVEPEDSPVAEVTASDVLLPAPETTSTSLPSPPSAPPLPADFAALENSDNVGAIHYPPVDTSPAQVDLAAVAPSNEKAAAAAATTSSQDGANQCVVCWDAPAQGVCIPCGHLAGCMSCLSEIKAKNWGCPVCRAPIEQVIRVYAV</sequence>
<dbReference type="PROSITE" id="PS50089">
    <property type="entry name" value="ZF_RING_2"/>
    <property type="match status" value="1"/>
</dbReference>
<reference evidence="7 8" key="1">
    <citation type="submission" date="2024-03" db="EMBL/GenBank/DDBJ databases">
        <authorList>
            <consortium name="ELIXIR-Norway"/>
            <consortium name="Elixir Norway"/>
        </authorList>
    </citation>
    <scope>NUCLEOTIDE SEQUENCE [LARGE SCALE GENOMIC DNA]</scope>
</reference>
<accession>A0ABP1BAD7</accession>
<feature type="repeat" description="ANK" evidence="3">
    <location>
        <begin position="39"/>
        <end position="72"/>
    </location>
</feature>
<feature type="compositionally biased region" description="Low complexity" evidence="5">
    <location>
        <begin position="414"/>
        <end position="425"/>
    </location>
</feature>
<evidence type="ECO:0000313" key="7">
    <source>
        <dbReference type="EMBL" id="CAK9871804.1"/>
    </source>
</evidence>
<dbReference type="CDD" id="cd23129">
    <property type="entry name" value="RING-HC_XBAT35-like"/>
    <property type="match status" value="1"/>
</dbReference>
<name>A0ABP1BAD7_9BRYO</name>
<dbReference type="EMBL" id="OZ023703">
    <property type="protein sequence ID" value="CAK9871804.1"/>
    <property type="molecule type" value="Genomic_DNA"/>
</dbReference>
<dbReference type="InterPro" id="IPR036770">
    <property type="entry name" value="Ankyrin_rpt-contain_sf"/>
</dbReference>
<keyword evidence="8" id="KW-1185">Reference proteome</keyword>
<dbReference type="InterPro" id="IPR050889">
    <property type="entry name" value="Dendritic_Spine_Reg/Scaffold"/>
</dbReference>
<keyword evidence="4" id="KW-0863">Zinc-finger</keyword>
<dbReference type="Pfam" id="PF13920">
    <property type="entry name" value="zf-C3HC4_3"/>
    <property type="match status" value="1"/>
</dbReference>
<dbReference type="PANTHER" id="PTHR24166:SF45">
    <property type="entry name" value="E3 UBIQUITIN-PROTEIN LIGASE XBAT35"/>
    <property type="match status" value="1"/>
</dbReference>
<evidence type="ECO:0000256" key="4">
    <source>
        <dbReference type="PROSITE-ProRule" id="PRU00175"/>
    </source>
</evidence>
<dbReference type="Proteomes" id="UP001497522">
    <property type="component" value="Chromosome 2"/>
</dbReference>
<feature type="compositionally biased region" description="Low complexity" evidence="5">
    <location>
        <begin position="258"/>
        <end position="278"/>
    </location>
</feature>
<feature type="domain" description="RING-type" evidence="6">
    <location>
        <begin position="490"/>
        <end position="529"/>
    </location>
</feature>
<feature type="repeat" description="ANK" evidence="3">
    <location>
        <begin position="75"/>
        <end position="107"/>
    </location>
</feature>
<evidence type="ECO:0000256" key="5">
    <source>
        <dbReference type="SAM" id="MobiDB-lite"/>
    </source>
</evidence>